<feature type="region of interest" description="Disordered" evidence="1">
    <location>
        <begin position="69"/>
        <end position="90"/>
    </location>
</feature>
<protein>
    <submittedName>
        <fullName evidence="3">Uncharacterized protein</fullName>
    </submittedName>
</protein>
<dbReference type="PANTHER" id="PTHR42305:SF1">
    <property type="entry name" value="MEMBRANE PROTEIN RV1733C-RELATED"/>
    <property type="match status" value="1"/>
</dbReference>
<keyword evidence="2" id="KW-0812">Transmembrane</keyword>
<feature type="transmembrane region" description="Helical" evidence="2">
    <location>
        <begin position="144"/>
        <end position="166"/>
    </location>
</feature>
<evidence type="ECO:0000313" key="3">
    <source>
        <dbReference type="EMBL" id="MBY8885640.1"/>
    </source>
</evidence>
<dbReference type="InterPro" id="IPR039708">
    <property type="entry name" value="MT1774/Rv1733c-like"/>
</dbReference>
<sequence length="200" mass="21254">MRAVPGLWRWRSNPLRRRGDVVEAWAGLATLAVVAVGAPTAGLVAGGTIGSELRHQVAVEHADRHQVRATVLSSTRRTPPAADTDPATGQSVSRIAVVRWTMPDGSAHDATVRLVGGRPPGAAITLWADDAGRLTDRPMDTMTAVTNAVAAGLAAAAAVTALAFAVRRVIGWRMMRSRLAEWEREWARVSQDWGRAGAEG</sequence>
<reference evidence="3 4" key="1">
    <citation type="submission" date="2021-08" db="EMBL/GenBank/DDBJ databases">
        <title>Streptomyces sp. PTM05 isolated from lichen.</title>
        <authorList>
            <person name="Somphong A."/>
            <person name="Phongsopitanun W."/>
            <person name="Tanasupawat S."/>
        </authorList>
    </citation>
    <scope>NUCLEOTIDE SEQUENCE [LARGE SCALE GENOMIC DNA]</scope>
    <source>
        <strain evidence="3 4">Ptm05</strain>
    </source>
</reference>
<dbReference type="PANTHER" id="PTHR42305">
    <property type="entry name" value="MEMBRANE PROTEIN RV1733C-RELATED"/>
    <property type="match status" value="1"/>
</dbReference>
<organism evidence="3 4">
    <name type="scientific">Streptantibioticus parmotrematis</name>
    <dbReference type="NCBI Taxonomy" id="2873249"/>
    <lineage>
        <taxon>Bacteria</taxon>
        <taxon>Bacillati</taxon>
        <taxon>Actinomycetota</taxon>
        <taxon>Actinomycetes</taxon>
        <taxon>Kitasatosporales</taxon>
        <taxon>Streptomycetaceae</taxon>
        <taxon>Streptantibioticus</taxon>
    </lineage>
</organism>
<dbReference type="RefSeq" id="WP_222977119.1">
    <property type="nucleotide sequence ID" value="NZ_JAINVZ010000006.1"/>
</dbReference>
<proteinExistence type="predicted"/>
<keyword evidence="4" id="KW-1185">Reference proteome</keyword>
<accession>A0ABS7QR44</accession>
<name>A0ABS7QR44_9ACTN</name>
<keyword evidence="2" id="KW-0472">Membrane</keyword>
<gene>
    <name evidence="3" type="ORF">K7472_12365</name>
</gene>
<feature type="transmembrane region" description="Helical" evidence="2">
    <location>
        <begin position="21"/>
        <end position="45"/>
    </location>
</feature>
<evidence type="ECO:0000256" key="1">
    <source>
        <dbReference type="SAM" id="MobiDB-lite"/>
    </source>
</evidence>
<dbReference type="EMBL" id="JAINVZ010000006">
    <property type="protein sequence ID" value="MBY8885640.1"/>
    <property type="molecule type" value="Genomic_DNA"/>
</dbReference>
<comment type="caution">
    <text evidence="3">The sequence shown here is derived from an EMBL/GenBank/DDBJ whole genome shotgun (WGS) entry which is preliminary data.</text>
</comment>
<evidence type="ECO:0000313" key="4">
    <source>
        <dbReference type="Proteomes" id="UP001198565"/>
    </source>
</evidence>
<evidence type="ECO:0000256" key="2">
    <source>
        <dbReference type="SAM" id="Phobius"/>
    </source>
</evidence>
<dbReference type="Proteomes" id="UP001198565">
    <property type="component" value="Unassembled WGS sequence"/>
</dbReference>
<keyword evidence="2" id="KW-1133">Transmembrane helix</keyword>